<dbReference type="PANTHER" id="PTHR30337:SF0">
    <property type="entry name" value="NUCLEASE SBCCD SUBUNIT D"/>
    <property type="match status" value="1"/>
</dbReference>
<comment type="caution">
    <text evidence="3">The sequence shown here is derived from an EMBL/GenBank/DDBJ whole genome shotgun (WGS) entry which is preliminary data.</text>
</comment>
<dbReference type="AlphaFoldDB" id="A0A0J1HF46"/>
<dbReference type="STRING" id="320778.ABT57_06550"/>
<gene>
    <name evidence="3" type="ORF">ABT57_06550</name>
</gene>
<dbReference type="Gene3D" id="3.60.21.10">
    <property type="match status" value="1"/>
</dbReference>
<name>A0A0J1HF46_9GAMM</name>
<organism evidence="3 4">
    <name type="scientific">Photobacterium ganghwense</name>
    <dbReference type="NCBI Taxonomy" id="320778"/>
    <lineage>
        <taxon>Bacteria</taxon>
        <taxon>Pseudomonadati</taxon>
        <taxon>Pseudomonadota</taxon>
        <taxon>Gammaproteobacteria</taxon>
        <taxon>Vibrionales</taxon>
        <taxon>Vibrionaceae</taxon>
        <taxon>Photobacterium</taxon>
    </lineage>
</organism>
<evidence type="ECO:0000313" key="3">
    <source>
        <dbReference type="EMBL" id="KLV10228.1"/>
    </source>
</evidence>
<dbReference type="PANTHER" id="PTHR30337">
    <property type="entry name" value="COMPONENT OF ATP-DEPENDENT DSDNA EXONUCLEASE"/>
    <property type="match status" value="1"/>
</dbReference>
<accession>A0A0J1HF46</accession>
<protein>
    <recommendedName>
        <fullName evidence="2">Calcineurin-like phosphoesterase domain-containing protein</fullName>
    </recommendedName>
</protein>
<evidence type="ECO:0000313" key="4">
    <source>
        <dbReference type="Proteomes" id="UP000035909"/>
    </source>
</evidence>
<dbReference type="RefSeq" id="WP_047884391.1">
    <property type="nucleotide sequence ID" value="NZ_LDOU01000006.1"/>
</dbReference>
<dbReference type="EMBL" id="LDOU01000006">
    <property type="protein sequence ID" value="KLV10228.1"/>
    <property type="molecule type" value="Genomic_DNA"/>
</dbReference>
<evidence type="ECO:0000256" key="1">
    <source>
        <dbReference type="ARBA" id="ARBA00008950"/>
    </source>
</evidence>
<sequence>MFGIISDTHYHAFTQFAKTSAAGENSRLAEQLSATIEAAKLMKKAGCDRLYHAGDMFHVRGNVSPLVLNRVIECYSKIINEVGLEVRVLAGNHDLETKESVFYASTSSALQSIGAEIVCGSTPKFFHDDKVMMLSWHDNNAELLSKLKKAKSELDEDACNWNAIIHAPVNGVIMGLPDVGIDAGELAEIGFGKVFSGHYHNHKRMNDTVISVGALTHHNWGDIGSLAGCVIVGGTGITHFETSAPKFLDLADCDEREIVGNYVRAKGTVESDEEALLRRKSLEALGAKGIVCSFVKSTTVVKSSSETSKIDSLRDSVGAYCKSYAVTGGVDEKRLFGVCEDILTEAEGLA</sequence>
<dbReference type="PATRIC" id="fig|320778.3.peg.1408"/>
<dbReference type="InterPro" id="IPR050535">
    <property type="entry name" value="DNA_Repair-Maintenance_Comp"/>
</dbReference>
<dbReference type="InterPro" id="IPR024654">
    <property type="entry name" value="Calcineurin-like_PHP_lpxH"/>
</dbReference>
<dbReference type="Pfam" id="PF12850">
    <property type="entry name" value="Metallophos_2"/>
    <property type="match status" value="1"/>
</dbReference>
<reference evidence="3 4" key="1">
    <citation type="submission" date="2015-05" db="EMBL/GenBank/DDBJ databases">
        <title>Photobacterium galathea sp. nov.</title>
        <authorList>
            <person name="Machado H."/>
            <person name="Gram L."/>
        </authorList>
    </citation>
    <scope>NUCLEOTIDE SEQUENCE [LARGE SCALE GENOMIC DNA]</scope>
    <source>
        <strain evidence="3 4">DSM 22954</strain>
    </source>
</reference>
<dbReference type="Proteomes" id="UP000035909">
    <property type="component" value="Unassembled WGS sequence"/>
</dbReference>
<feature type="domain" description="Calcineurin-like phosphoesterase" evidence="2">
    <location>
        <begin position="2"/>
        <end position="219"/>
    </location>
</feature>
<dbReference type="SUPFAM" id="SSF56300">
    <property type="entry name" value="Metallo-dependent phosphatases"/>
    <property type="match status" value="1"/>
</dbReference>
<comment type="similarity">
    <text evidence="1">Belongs to the metallophosphoesterase superfamily. YfcE family.</text>
</comment>
<keyword evidence="4" id="KW-1185">Reference proteome</keyword>
<proteinExistence type="inferred from homology"/>
<dbReference type="OrthoDB" id="8479161at2"/>
<dbReference type="InterPro" id="IPR029052">
    <property type="entry name" value="Metallo-depent_PP-like"/>
</dbReference>
<evidence type="ECO:0000259" key="2">
    <source>
        <dbReference type="Pfam" id="PF12850"/>
    </source>
</evidence>